<keyword evidence="2" id="KW-1185">Reference proteome</keyword>
<evidence type="ECO:0000313" key="2">
    <source>
        <dbReference type="Proteomes" id="UP000031014"/>
    </source>
</evidence>
<comment type="caution">
    <text evidence="1">The sequence shown here is derived from an EMBL/GenBank/DDBJ whole genome shotgun (WGS) entry which is preliminary data.</text>
</comment>
<accession>A0A0A8X4Q3</accession>
<gene>
    <name evidence="1" type="ORF">SAMD00020551_2164</name>
</gene>
<dbReference type="AlphaFoldDB" id="A0A0A8X4Q3"/>
<evidence type="ECO:0000313" key="1">
    <source>
        <dbReference type="EMBL" id="GAM14017.1"/>
    </source>
</evidence>
<proteinExistence type="predicted"/>
<dbReference type="EMBL" id="BASE01000044">
    <property type="protein sequence ID" value="GAM14017.1"/>
    <property type="molecule type" value="Genomic_DNA"/>
</dbReference>
<reference evidence="1 2" key="1">
    <citation type="submission" date="2013-06" db="EMBL/GenBank/DDBJ databases">
        <title>Whole genome shotgun sequence of Bacillus selenatarsenatis SF-1.</title>
        <authorList>
            <person name="Kuroda M."/>
            <person name="Sei K."/>
            <person name="Yamashita M."/>
            <person name="Ike M."/>
        </authorList>
    </citation>
    <scope>NUCLEOTIDE SEQUENCE [LARGE SCALE GENOMIC DNA]</scope>
    <source>
        <strain evidence="1 2">SF-1</strain>
    </source>
</reference>
<dbReference type="OrthoDB" id="2848405at2"/>
<sequence length="216" mass="25182">MAVEQKVISIQEKLKDLAFEEIGEIFNFSSVYYGVYLLGLVNDFIETEQIPEEIASALVPHLISWVVFSHRLSDEKKSIFEFYLDSPKYKSRMKPKVHTLISEWKYALPGVYNIEGFLGERVLVLKDIILMKERLVGVYNEIYHLPKESDLLIGYLLPAGDSTYFPIIDFFHIPAVHKKQAAYRIIEFYNKAETTDHEFFVRYYPKLLSIISSVIK</sequence>
<dbReference type="RefSeq" id="WP_041965809.1">
    <property type="nucleotide sequence ID" value="NZ_BASE01000044.1"/>
</dbReference>
<organism evidence="1 2">
    <name type="scientific">Mesobacillus selenatarsenatis (strain DSM 18680 / JCM 14380 / FERM P-15431 / SF-1)</name>
    <dbReference type="NCBI Taxonomy" id="1321606"/>
    <lineage>
        <taxon>Bacteria</taxon>
        <taxon>Bacillati</taxon>
        <taxon>Bacillota</taxon>
        <taxon>Bacilli</taxon>
        <taxon>Bacillales</taxon>
        <taxon>Bacillaceae</taxon>
        <taxon>Mesobacillus</taxon>
    </lineage>
</organism>
<name>A0A0A8X4Q3_MESS1</name>
<dbReference type="Proteomes" id="UP000031014">
    <property type="component" value="Unassembled WGS sequence"/>
</dbReference>
<protein>
    <submittedName>
        <fullName evidence="1">Uncharacterized protein</fullName>
    </submittedName>
</protein>